<proteinExistence type="predicted"/>
<accession>A0ABN0WYR2</accession>
<keyword evidence="1" id="KW-1133">Transmembrane helix</keyword>
<protein>
    <submittedName>
        <fullName evidence="2">DUF3526 domain-containing protein</fullName>
    </submittedName>
</protein>
<dbReference type="InterPro" id="IPR021913">
    <property type="entry name" value="DUF3526"/>
</dbReference>
<dbReference type="Pfam" id="PF12040">
    <property type="entry name" value="DUF3526"/>
    <property type="match status" value="1"/>
</dbReference>
<sequence length="488" mass="53973">MKRLVVKYELLNLRREKLLLLLFAASSLFAVLAFYNGYRFSQNQALAVTAAQQEQQTANNTIRQGLAERQARQGPLNWWDDKHDLRGQAFYLMVNYATKAPLPTAAIAIGQADIQPYFFRMLVTEKQHVLHQYDYTHPLALLLGQLDLAFVIIYLLPLLLIGACFNALSEEKQSGQLRIMMLQGISPATLVAAQILVRAGAVMVPFLLISNLCLWLFSPGITFISLLIFSLLVLLYTGFWLALTAWVISLGKNAANNAARLVTAWLGLVIVVPAVLNILIMTLNPSPSRLVYVDQMRSHTDKVNQQAAQTLANFFQDHPELAKTGTATNDYATSKIAKILAVEQAMQPFDDAFVKVLHKQNQQAGWLKHLSPATLLHAALIDLAGNGQLRHQAFMQEVQQHHQKLQTYFASRIALAAQNGDFAPCSGCNARVTLADASDIPVFSSQASLLPIPYGAMLMLVLLIVLLTFASTKALSKMHQGQSQTVLV</sequence>
<evidence type="ECO:0000313" key="3">
    <source>
        <dbReference type="Proteomes" id="UP001501757"/>
    </source>
</evidence>
<feature type="transmembrane region" description="Helical" evidence="1">
    <location>
        <begin position="148"/>
        <end position="168"/>
    </location>
</feature>
<name>A0ABN0WYR2_9ALTE</name>
<dbReference type="RefSeq" id="WP_343843390.1">
    <property type="nucleotide sequence ID" value="NZ_BAAAEI010000006.1"/>
</dbReference>
<dbReference type="Proteomes" id="UP001501757">
    <property type="component" value="Unassembled WGS sequence"/>
</dbReference>
<feature type="transmembrane region" description="Helical" evidence="1">
    <location>
        <begin position="223"/>
        <end position="249"/>
    </location>
</feature>
<keyword evidence="3" id="KW-1185">Reference proteome</keyword>
<dbReference type="PANTHER" id="PTHR43471">
    <property type="entry name" value="ABC TRANSPORTER PERMEASE"/>
    <property type="match status" value="1"/>
</dbReference>
<comment type="caution">
    <text evidence="2">The sequence shown here is derived from an EMBL/GenBank/DDBJ whole genome shotgun (WGS) entry which is preliminary data.</text>
</comment>
<organism evidence="2 3">
    <name type="scientific">Bowmanella denitrificans</name>
    <dbReference type="NCBI Taxonomy" id="366582"/>
    <lineage>
        <taxon>Bacteria</taxon>
        <taxon>Pseudomonadati</taxon>
        <taxon>Pseudomonadota</taxon>
        <taxon>Gammaproteobacteria</taxon>
        <taxon>Alteromonadales</taxon>
        <taxon>Alteromonadaceae</taxon>
        <taxon>Bowmanella</taxon>
    </lineage>
</organism>
<gene>
    <name evidence="2" type="ORF">GCM10009092_13930</name>
</gene>
<feature type="transmembrane region" description="Helical" evidence="1">
    <location>
        <begin position="189"/>
        <end position="217"/>
    </location>
</feature>
<dbReference type="PANTHER" id="PTHR43471:SF14">
    <property type="entry name" value="ABC-2 TYPE TRANSPORT SYSTEM PERMEASE PROTEIN"/>
    <property type="match status" value="1"/>
</dbReference>
<feature type="transmembrane region" description="Helical" evidence="1">
    <location>
        <begin position="452"/>
        <end position="470"/>
    </location>
</feature>
<reference evidence="2 3" key="1">
    <citation type="journal article" date="2019" name="Int. J. Syst. Evol. Microbiol.">
        <title>The Global Catalogue of Microorganisms (GCM) 10K type strain sequencing project: providing services to taxonomists for standard genome sequencing and annotation.</title>
        <authorList>
            <consortium name="The Broad Institute Genomics Platform"/>
            <consortium name="The Broad Institute Genome Sequencing Center for Infectious Disease"/>
            <person name="Wu L."/>
            <person name="Ma J."/>
        </authorList>
    </citation>
    <scope>NUCLEOTIDE SEQUENCE [LARGE SCALE GENOMIC DNA]</scope>
    <source>
        <strain evidence="2 3">JCM 13378</strain>
    </source>
</reference>
<evidence type="ECO:0000256" key="1">
    <source>
        <dbReference type="SAM" id="Phobius"/>
    </source>
</evidence>
<keyword evidence="1" id="KW-0472">Membrane</keyword>
<evidence type="ECO:0000313" key="2">
    <source>
        <dbReference type="EMBL" id="GAA0350744.1"/>
    </source>
</evidence>
<dbReference type="EMBL" id="BAAAEI010000006">
    <property type="protein sequence ID" value="GAA0350744.1"/>
    <property type="molecule type" value="Genomic_DNA"/>
</dbReference>
<feature type="transmembrane region" description="Helical" evidence="1">
    <location>
        <begin position="261"/>
        <end position="283"/>
    </location>
</feature>
<keyword evidence="1" id="KW-0812">Transmembrane</keyword>